<keyword evidence="3" id="KW-1185">Reference proteome</keyword>
<evidence type="ECO:0000313" key="3">
    <source>
        <dbReference type="Proteomes" id="UP000445000"/>
    </source>
</evidence>
<organism evidence="2 3">
    <name type="scientific">Steroidobacter agaridevorans</name>
    <dbReference type="NCBI Taxonomy" id="2695856"/>
    <lineage>
        <taxon>Bacteria</taxon>
        <taxon>Pseudomonadati</taxon>
        <taxon>Pseudomonadota</taxon>
        <taxon>Gammaproteobacteria</taxon>
        <taxon>Steroidobacterales</taxon>
        <taxon>Steroidobacteraceae</taxon>
        <taxon>Steroidobacter</taxon>
    </lineage>
</organism>
<dbReference type="RefSeq" id="WP_161813836.1">
    <property type="nucleotide sequence ID" value="NZ_BLJN01000004.1"/>
</dbReference>
<dbReference type="SUPFAM" id="SSF47336">
    <property type="entry name" value="ACP-like"/>
    <property type="match status" value="1"/>
</dbReference>
<dbReference type="InterPro" id="IPR036736">
    <property type="entry name" value="ACP-like_sf"/>
</dbReference>
<dbReference type="Gene3D" id="1.10.1200.10">
    <property type="entry name" value="ACP-like"/>
    <property type="match status" value="1"/>
</dbReference>
<sequence>MHDIKKTVRSYILENFLMGDGGEQLTDDRSFLDHHIIDSTGFIELVTFLESTYRIRIADEEMLPENLDSLENVARFVASKTRAA</sequence>
<evidence type="ECO:0000313" key="2">
    <source>
        <dbReference type="EMBL" id="GFE82165.1"/>
    </source>
</evidence>
<protein>
    <submittedName>
        <fullName evidence="2">Acyl carrier protein</fullName>
    </submittedName>
</protein>
<feature type="domain" description="Carrier" evidence="1">
    <location>
        <begin position="1"/>
        <end position="81"/>
    </location>
</feature>
<comment type="caution">
    <text evidence="2">The sequence shown here is derived from an EMBL/GenBank/DDBJ whole genome shotgun (WGS) entry which is preliminary data.</text>
</comment>
<dbReference type="InterPro" id="IPR009081">
    <property type="entry name" value="PP-bd_ACP"/>
</dbReference>
<accession>A0A829YFH6</accession>
<dbReference type="Proteomes" id="UP000445000">
    <property type="component" value="Unassembled WGS sequence"/>
</dbReference>
<reference evidence="3" key="1">
    <citation type="submission" date="2020-01" db="EMBL/GenBank/DDBJ databases">
        <title>'Steroidobacter agaridevorans' sp. nov., agar-degrading bacteria isolated from rhizosphere soils.</title>
        <authorList>
            <person name="Ikenaga M."/>
            <person name="Kataoka M."/>
            <person name="Murouchi A."/>
            <person name="Katsuragi S."/>
            <person name="Sakai M."/>
        </authorList>
    </citation>
    <scope>NUCLEOTIDE SEQUENCE [LARGE SCALE GENOMIC DNA]</scope>
    <source>
        <strain evidence="3">YU21-B</strain>
    </source>
</reference>
<dbReference type="AlphaFoldDB" id="A0A829YFH6"/>
<dbReference type="EMBL" id="BLJN01000004">
    <property type="protein sequence ID" value="GFE82165.1"/>
    <property type="molecule type" value="Genomic_DNA"/>
</dbReference>
<evidence type="ECO:0000259" key="1">
    <source>
        <dbReference type="PROSITE" id="PS50075"/>
    </source>
</evidence>
<gene>
    <name evidence="2" type="ORF">GCM10011487_41650</name>
</gene>
<proteinExistence type="predicted"/>
<name>A0A829YFH6_9GAMM</name>
<dbReference type="PROSITE" id="PS50075">
    <property type="entry name" value="CARRIER"/>
    <property type="match status" value="1"/>
</dbReference>